<dbReference type="Proteomes" id="UP001409291">
    <property type="component" value="Unassembled WGS sequence"/>
</dbReference>
<reference evidence="1 2" key="1">
    <citation type="submission" date="2024-04" db="EMBL/GenBank/DDBJ databases">
        <title>WGS of bacteria from Torrens River.</title>
        <authorList>
            <person name="Wyrsch E.R."/>
            <person name="Drigo B."/>
        </authorList>
    </citation>
    <scope>NUCLEOTIDE SEQUENCE [LARGE SCALE GENOMIC DNA]</scope>
    <source>
        <strain evidence="1 2">TWI391</strain>
    </source>
</reference>
<accession>A0ABV0C140</accession>
<evidence type="ECO:0008006" key="3">
    <source>
        <dbReference type="Google" id="ProtNLM"/>
    </source>
</evidence>
<evidence type="ECO:0000313" key="2">
    <source>
        <dbReference type="Proteomes" id="UP001409291"/>
    </source>
</evidence>
<sequence length="366" mass="41510">MTQRAAIPCPECDREKYFEGLCYSCKNRKLREYYESMSRGQILETVENIIAKIETIDKWEEVYKDFSGLLAYQDIDTSKIADAAFQKKIFYPPTLYRNASDEIQDQLIALICTPDCAYAGHILSCLAVVGGEKVRKTFYELEKNPLPWRKNLYVDPSFYASLGGWTFDQAGNKVQLNYETCYSLLEDEQHEDNAVKVAVPKNENCQICNCQTVDILTLNGNDERLSFLGLPGLLKIPICPNCASMCEKTIVRYQIDGASTFEIVEPYTEENYLSSADFKELTTNKLALSVSKKPVYFACGNDDVSIIGGNAEWVQDWQYENCPDCQKKMKLLAALSWDQIMNGSEGTLYVEICTDCSLVVAFHQQT</sequence>
<dbReference type="EMBL" id="JBDJNQ010000010">
    <property type="protein sequence ID" value="MEN5379449.1"/>
    <property type="molecule type" value="Genomic_DNA"/>
</dbReference>
<gene>
    <name evidence="1" type="ORF">ABE541_19440</name>
</gene>
<organism evidence="1 2">
    <name type="scientific">Sphingobacterium kitahiroshimense</name>
    <dbReference type="NCBI Taxonomy" id="470446"/>
    <lineage>
        <taxon>Bacteria</taxon>
        <taxon>Pseudomonadati</taxon>
        <taxon>Bacteroidota</taxon>
        <taxon>Sphingobacteriia</taxon>
        <taxon>Sphingobacteriales</taxon>
        <taxon>Sphingobacteriaceae</taxon>
        <taxon>Sphingobacterium</taxon>
    </lineage>
</organism>
<protein>
    <recommendedName>
        <fullName evidence="3">DUF1963 domain-containing protein</fullName>
    </recommendedName>
</protein>
<dbReference type="RefSeq" id="WP_346582207.1">
    <property type="nucleotide sequence ID" value="NZ_JBDJNQ010000010.1"/>
</dbReference>
<keyword evidence="2" id="KW-1185">Reference proteome</keyword>
<proteinExistence type="predicted"/>
<comment type="caution">
    <text evidence="1">The sequence shown here is derived from an EMBL/GenBank/DDBJ whole genome shotgun (WGS) entry which is preliminary data.</text>
</comment>
<evidence type="ECO:0000313" key="1">
    <source>
        <dbReference type="EMBL" id="MEN5379449.1"/>
    </source>
</evidence>
<name>A0ABV0C140_9SPHI</name>